<dbReference type="EMBL" id="RKMH01000008">
    <property type="protein sequence ID" value="RPA60095.1"/>
    <property type="molecule type" value="Genomic_DNA"/>
</dbReference>
<dbReference type="Pfam" id="PF11209">
    <property type="entry name" value="LmeA"/>
    <property type="match status" value="1"/>
</dbReference>
<keyword evidence="3" id="KW-1185">Reference proteome</keyword>
<feature type="region of interest" description="Disordered" evidence="1">
    <location>
        <begin position="186"/>
        <end position="217"/>
    </location>
</feature>
<sequence>MTSDAATPAPWRHRLRRALLVALALVVVVGAIAAIADTVAASRGEHRLSTSLASAAGIAYPPEVTLGGLPFLTHASSGEFTGATITARGVPIAQGCSYPAAGPCFAELGATLGTLRVPNGFNIGSTDTMHAASVIAYSRLDSVNLGRMLGVLDLTVNTPAGPDRVGGGGPQFGNLERTSGIVLTGSVALPPDSAPPTGATPSPQRAPSASEYPGPRTRVSVTVEVSVRDGRLHVQATGFYTGPEKHVEAPELVGADKSSLRAAVLARFTATLPLLPMPWDLPATGAHSSGSDILLTAGSGPRDLLPGLF</sequence>
<dbReference type="AlphaFoldDB" id="A0A3N4GD14"/>
<comment type="caution">
    <text evidence="2">The sequence shown here is derived from an EMBL/GenBank/DDBJ whole genome shotgun (WGS) entry which is preliminary data.</text>
</comment>
<evidence type="ECO:0000313" key="3">
    <source>
        <dbReference type="Proteomes" id="UP000267536"/>
    </source>
</evidence>
<protein>
    <submittedName>
        <fullName evidence="2">DUF2993 domain-containing protein</fullName>
    </submittedName>
</protein>
<dbReference type="Proteomes" id="UP000267536">
    <property type="component" value="Unassembled WGS sequence"/>
</dbReference>
<evidence type="ECO:0000256" key="1">
    <source>
        <dbReference type="SAM" id="MobiDB-lite"/>
    </source>
</evidence>
<reference evidence="2 3" key="1">
    <citation type="submission" date="2018-11" db="EMBL/GenBank/DDBJ databases">
        <title>Draft genome sequence of Gordonia sp. RS15-1S isolated from rice stems.</title>
        <authorList>
            <person name="Muangham S."/>
        </authorList>
    </citation>
    <scope>NUCLEOTIDE SEQUENCE [LARGE SCALE GENOMIC DNA]</scope>
    <source>
        <strain evidence="2 3">RS15-1S</strain>
    </source>
</reference>
<proteinExistence type="predicted"/>
<name>A0A3N4GD14_9ACTN</name>
<evidence type="ECO:0000313" key="2">
    <source>
        <dbReference type="EMBL" id="RPA60095.1"/>
    </source>
</evidence>
<gene>
    <name evidence="2" type="ORF">EF294_11995</name>
</gene>
<organism evidence="2 3">
    <name type="scientific">Gordonia oryzae</name>
    <dbReference type="NCBI Taxonomy" id="2487349"/>
    <lineage>
        <taxon>Bacteria</taxon>
        <taxon>Bacillati</taxon>
        <taxon>Actinomycetota</taxon>
        <taxon>Actinomycetes</taxon>
        <taxon>Mycobacteriales</taxon>
        <taxon>Gordoniaceae</taxon>
        <taxon>Gordonia</taxon>
    </lineage>
</organism>
<accession>A0A3N4GD14</accession>
<dbReference type="OrthoDB" id="3215846at2"/>
<dbReference type="InterPro" id="IPR021373">
    <property type="entry name" value="DUF2993"/>
</dbReference>